<evidence type="ECO:0000313" key="3">
    <source>
        <dbReference type="Proteomes" id="UP000240760"/>
    </source>
</evidence>
<dbReference type="EMBL" id="KZ679127">
    <property type="protein sequence ID" value="PTB80722.1"/>
    <property type="molecule type" value="Genomic_DNA"/>
</dbReference>
<keyword evidence="3" id="KW-1185">Reference proteome</keyword>
<organism evidence="2 3">
    <name type="scientific">Trichoderma longibrachiatum ATCC 18648</name>
    <dbReference type="NCBI Taxonomy" id="983965"/>
    <lineage>
        <taxon>Eukaryota</taxon>
        <taxon>Fungi</taxon>
        <taxon>Dikarya</taxon>
        <taxon>Ascomycota</taxon>
        <taxon>Pezizomycotina</taxon>
        <taxon>Sordariomycetes</taxon>
        <taxon>Hypocreomycetidae</taxon>
        <taxon>Hypocreales</taxon>
        <taxon>Hypocreaceae</taxon>
        <taxon>Trichoderma</taxon>
    </lineage>
</organism>
<sequence>MVGIRRAGGSRQPRGATLGKDEARSSPRSAEKEAPGEDVRTVGETCRREAHKAAQCGVARRPPYEGGGGGCDDKVSDRTAGGYRGFDADVKMMAIFGGDASLPMRVSVVDAMAEVATADKMSEIRSGEKGRAEVKEEEEEQEERERRGIMLAFGLPDAVCRFEQRRWTALGETRRRLCLFVPGPG</sequence>
<name>A0A2T4CGS6_TRILO</name>
<dbReference type="AlphaFoldDB" id="A0A2T4CGS6"/>
<accession>A0A2T4CGS6</accession>
<reference evidence="2 3" key="1">
    <citation type="submission" date="2016-07" db="EMBL/GenBank/DDBJ databases">
        <title>Multiple horizontal gene transfer events from other fungi enriched the ability of initially mycotrophic Trichoderma (Ascomycota) to feed on dead plant biomass.</title>
        <authorList>
            <consortium name="DOE Joint Genome Institute"/>
            <person name="Aerts A."/>
            <person name="Atanasova L."/>
            <person name="Chenthamara K."/>
            <person name="Zhang J."/>
            <person name="Grujic M."/>
            <person name="Henrissat B."/>
            <person name="Kuo A."/>
            <person name="Salamov A."/>
            <person name="Lipzen A."/>
            <person name="Labutti K."/>
            <person name="Barry K."/>
            <person name="Miao Y."/>
            <person name="Rahimi M.J."/>
            <person name="Shen Q."/>
            <person name="Grigoriev I.V."/>
            <person name="Kubicek C.P."/>
            <person name="Druzhinina I.S."/>
        </authorList>
    </citation>
    <scope>NUCLEOTIDE SEQUENCE [LARGE SCALE GENOMIC DNA]</scope>
    <source>
        <strain evidence="2 3">ATCC 18648</strain>
    </source>
</reference>
<feature type="compositionally biased region" description="Basic and acidic residues" evidence="1">
    <location>
        <begin position="124"/>
        <end position="134"/>
    </location>
</feature>
<protein>
    <submittedName>
        <fullName evidence="2">Uncharacterized protein</fullName>
    </submittedName>
</protein>
<feature type="compositionally biased region" description="Basic and acidic residues" evidence="1">
    <location>
        <begin position="19"/>
        <end position="52"/>
    </location>
</feature>
<gene>
    <name evidence="2" type="ORF">M440DRAFT_1134017</name>
</gene>
<evidence type="ECO:0000313" key="2">
    <source>
        <dbReference type="EMBL" id="PTB80722.1"/>
    </source>
</evidence>
<evidence type="ECO:0000256" key="1">
    <source>
        <dbReference type="SAM" id="MobiDB-lite"/>
    </source>
</evidence>
<dbReference type="Proteomes" id="UP000240760">
    <property type="component" value="Unassembled WGS sequence"/>
</dbReference>
<proteinExistence type="predicted"/>
<feature type="region of interest" description="Disordered" evidence="1">
    <location>
        <begin position="124"/>
        <end position="145"/>
    </location>
</feature>
<feature type="region of interest" description="Disordered" evidence="1">
    <location>
        <begin position="1"/>
        <end position="77"/>
    </location>
</feature>